<feature type="region of interest" description="Disordered" evidence="1">
    <location>
        <begin position="365"/>
        <end position="408"/>
    </location>
</feature>
<dbReference type="SUPFAM" id="SSF52200">
    <property type="entry name" value="Toll/Interleukin receptor TIR domain"/>
    <property type="match status" value="1"/>
</dbReference>
<evidence type="ECO:0000259" key="2">
    <source>
        <dbReference type="PROSITE" id="PS50104"/>
    </source>
</evidence>
<organism evidence="3 4">
    <name type="scientific">Algoriphagus aestuariicola</name>
    <dbReference type="NCBI Taxonomy" id="1852016"/>
    <lineage>
        <taxon>Bacteria</taxon>
        <taxon>Pseudomonadati</taxon>
        <taxon>Bacteroidota</taxon>
        <taxon>Cytophagia</taxon>
        <taxon>Cytophagales</taxon>
        <taxon>Cyclobacteriaceae</taxon>
        <taxon>Algoriphagus</taxon>
    </lineage>
</organism>
<dbReference type="EMBL" id="JAFKCW010000005">
    <property type="protein sequence ID" value="MBN7803319.1"/>
    <property type="molecule type" value="Genomic_DNA"/>
</dbReference>
<proteinExistence type="predicted"/>
<evidence type="ECO:0000313" key="3">
    <source>
        <dbReference type="EMBL" id="MBN7803319.1"/>
    </source>
</evidence>
<dbReference type="Proteomes" id="UP000664698">
    <property type="component" value="Unassembled WGS sequence"/>
</dbReference>
<reference evidence="3 4" key="1">
    <citation type="submission" date="2021-03" db="EMBL/GenBank/DDBJ databases">
        <title>novel species isolated from a fishpond in China.</title>
        <authorList>
            <person name="Lu H."/>
            <person name="Cai Z."/>
        </authorList>
    </citation>
    <scope>NUCLEOTIDE SEQUENCE [LARGE SCALE GENOMIC DNA]</scope>
    <source>
        <strain evidence="3 4">JCM 31546</strain>
    </source>
</reference>
<keyword evidence="3" id="KW-0675">Receptor</keyword>
<feature type="domain" description="TIR" evidence="2">
    <location>
        <begin position="2"/>
        <end position="132"/>
    </location>
</feature>
<dbReference type="Pfam" id="PF13676">
    <property type="entry name" value="TIR_2"/>
    <property type="match status" value="1"/>
</dbReference>
<evidence type="ECO:0000313" key="4">
    <source>
        <dbReference type="Proteomes" id="UP000664698"/>
    </source>
</evidence>
<dbReference type="InterPro" id="IPR000157">
    <property type="entry name" value="TIR_dom"/>
</dbReference>
<comment type="caution">
    <text evidence="3">The sequence shown here is derived from an EMBL/GenBank/DDBJ whole genome shotgun (WGS) entry which is preliminary data.</text>
</comment>
<keyword evidence="4" id="KW-1185">Reference proteome</keyword>
<accession>A0ABS3BVK4</accession>
<evidence type="ECO:0000256" key="1">
    <source>
        <dbReference type="SAM" id="MobiDB-lite"/>
    </source>
</evidence>
<dbReference type="InterPro" id="IPR035897">
    <property type="entry name" value="Toll_tir_struct_dom_sf"/>
</dbReference>
<protein>
    <submittedName>
        <fullName evidence="3">Toll/interleukin-1 receptor domain-containing protein</fullName>
    </submittedName>
</protein>
<sequence length="563" mass="63389">MDQQQVFISYAWGGESELVADELQEILNANSFVLVRDKTDLAFKGLIREFMERIGQGNLVVLVISDKYLKSKNCMFELLEVAKKGEFHDRVFPIVLPDARIYDAFSLIDYVDYWDQQTKALNAKIKSIDSLADTRKILEELDLYADIRGAIDDLAGKIGNMNTLSLEIMRERKYLPLLDALRGRVSPSKPPAGPSRKEGKVLYHIPTLMQLDRWTRCTVRLAWEEIYLREGLKIPKEELQIESIRLAEVMQVALTEGRNGSNFEIKALNNEEQFIIEDDFTEWLYDVRPLALGSFTLILRITLIHIIQGQERKKDIVLEREVTTETLAPIPMPRFETAEGGLVKEHDLESEEAYPELVEKIKTRSAPGDEGFASPAPSPGMEMSKSPHDYSHEQPLPKIGSTTFSPSSSKNGNVLKKLLPYAASLAGILLIAFLFVPSRESHYTTGSSEDFSRDSVATGFPLQEEKMLVALTLDATAPSGAPISETYLFSVKEIDMDSLDQLNFEGFELKLIPASDSISSQLSVIGDLSFQAIKDTMESITKKPLQVEGQMIKRKDLRIQSRN</sequence>
<name>A0ABS3BVK4_9BACT</name>
<dbReference type="RefSeq" id="WP_206571310.1">
    <property type="nucleotide sequence ID" value="NZ_JAFKCW010000005.1"/>
</dbReference>
<dbReference type="Gene3D" id="3.40.50.10140">
    <property type="entry name" value="Toll/interleukin-1 receptor homology (TIR) domain"/>
    <property type="match status" value="1"/>
</dbReference>
<dbReference type="PROSITE" id="PS50104">
    <property type="entry name" value="TIR"/>
    <property type="match status" value="1"/>
</dbReference>
<gene>
    <name evidence="3" type="ORF">J0A67_20760</name>
</gene>